<protein>
    <recommendedName>
        <fullName evidence="1">non-specific serine/threonine protein kinase</fullName>
        <ecNumber evidence="1">2.7.11.1</ecNumber>
    </recommendedName>
</protein>
<keyword evidence="8" id="KW-1015">Disulfide bond</keyword>
<keyword evidence="7" id="KW-0067">ATP-binding</keyword>
<dbReference type="Proteomes" id="UP000000226">
    <property type="component" value="Chromosome 5"/>
</dbReference>
<feature type="domain" description="Protein kinase" evidence="12">
    <location>
        <begin position="168"/>
        <end position="516"/>
    </location>
</feature>
<evidence type="ECO:0000313" key="14">
    <source>
        <dbReference type="Proteomes" id="UP000000226"/>
    </source>
</evidence>
<dbReference type="GO" id="GO:0005886">
    <property type="term" value="C:plasma membrane"/>
    <property type="evidence" value="ECO:0007669"/>
    <property type="project" value="TreeGrafter"/>
</dbReference>
<feature type="chain" id="PRO_5004754968" description="non-specific serine/threonine protein kinase" evidence="11">
    <location>
        <begin position="28"/>
        <end position="516"/>
    </location>
</feature>
<feature type="signal peptide" evidence="11">
    <location>
        <begin position="1"/>
        <end position="27"/>
    </location>
</feature>
<evidence type="ECO:0000256" key="9">
    <source>
        <dbReference type="ARBA" id="ARBA00047899"/>
    </source>
</evidence>
<name>V7BT87_PHAVU</name>
<keyword evidence="14" id="KW-1185">Reference proteome</keyword>
<comment type="catalytic activity">
    <reaction evidence="10">
        <text>L-seryl-[protein] + ATP = O-phospho-L-seryl-[protein] + ADP + H(+)</text>
        <dbReference type="Rhea" id="RHEA:17989"/>
        <dbReference type="Rhea" id="RHEA-COMP:9863"/>
        <dbReference type="Rhea" id="RHEA-COMP:11604"/>
        <dbReference type="ChEBI" id="CHEBI:15378"/>
        <dbReference type="ChEBI" id="CHEBI:29999"/>
        <dbReference type="ChEBI" id="CHEBI:30616"/>
        <dbReference type="ChEBI" id="CHEBI:83421"/>
        <dbReference type="ChEBI" id="CHEBI:456216"/>
        <dbReference type="EC" id="2.7.11.1"/>
    </reaction>
</comment>
<evidence type="ECO:0000256" key="1">
    <source>
        <dbReference type="ARBA" id="ARBA00012513"/>
    </source>
</evidence>
<dbReference type="Pfam" id="PF07714">
    <property type="entry name" value="PK_Tyr_Ser-Thr"/>
    <property type="match status" value="1"/>
</dbReference>
<evidence type="ECO:0000256" key="6">
    <source>
        <dbReference type="ARBA" id="ARBA00022777"/>
    </source>
</evidence>
<accession>V7BT87</accession>
<dbReference type="GO" id="GO:0005524">
    <property type="term" value="F:ATP binding"/>
    <property type="evidence" value="ECO:0007669"/>
    <property type="project" value="UniProtKB-KW"/>
</dbReference>
<evidence type="ECO:0000256" key="8">
    <source>
        <dbReference type="ARBA" id="ARBA00023157"/>
    </source>
</evidence>
<dbReference type="SUPFAM" id="SSF51110">
    <property type="entry name" value="alpha-D-mannose-specific plant lectins"/>
    <property type="match status" value="1"/>
</dbReference>
<evidence type="ECO:0000313" key="13">
    <source>
        <dbReference type="EMBL" id="ESW21207.1"/>
    </source>
</evidence>
<comment type="catalytic activity">
    <reaction evidence="9">
        <text>L-threonyl-[protein] + ATP = O-phospho-L-threonyl-[protein] + ADP + H(+)</text>
        <dbReference type="Rhea" id="RHEA:46608"/>
        <dbReference type="Rhea" id="RHEA-COMP:11060"/>
        <dbReference type="Rhea" id="RHEA-COMP:11605"/>
        <dbReference type="ChEBI" id="CHEBI:15378"/>
        <dbReference type="ChEBI" id="CHEBI:30013"/>
        <dbReference type="ChEBI" id="CHEBI:30616"/>
        <dbReference type="ChEBI" id="CHEBI:61977"/>
        <dbReference type="ChEBI" id="CHEBI:456216"/>
        <dbReference type="EC" id="2.7.11.1"/>
    </reaction>
</comment>
<evidence type="ECO:0000256" key="7">
    <source>
        <dbReference type="ARBA" id="ARBA00022840"/>
    </source>
</evidence>
<evidence type="ECO:0000256" key="2">
    <source>
        <dbReference type="ARBA" id="ARBA00022527"/>
    </source>
</evidence>
<dbReference type="PANTHER" id="PTHR27002:SF1087">
    <property type="entry name" value="PROTEIN KINASE DOMAIN-CONTAINING PROTEIN"/>
    <property type="match status" value="1"/>
</dbReference>
<dbReference type="FunFam" id="1.10.510.10:FF:001023">
    <property type="entry name" value="Os07g0541700 protein"/>
    <property type="match status" value="1"/>
</dbReference>
<dbReference type="EMBL" id="CM002292">
    <property type="protein sequence ID" value="ESW21207.1"/>
    <property type="molecule type" value="Genomic_DNA"/>
</dbReference>
<dbReference type="InterPro" id="IPR001245">
    <property type="entry name" value="Ser-Thr/Tyr_kinase_cat_dom"/>
</dbReference>
<dbReference type="AlphaFoldDB" id="V7BT87"/>
<reference evidence="14" key="1">
    <citation type="journal article" date="2014" name="Nat. Genet.">
        <title>A reference genome for common bean and genome-wide analysis of dual domestications.</title>
        <authorList>
            <person name="Schmutz J."/>
            <person name="McClean P.E."/>
            <person name="Mamidi S."/>
            <person name="Wu G.A."/>
            <person name="Cannon S.B."/>
            <person name="Grimwood J."/>
            <person name="Jenkins J."/>
            <person name="Shu S."/>
            <person name="Song Q."/>
            <person name="Chavarro C."/>
            <person name="Torres-Torres M."/>
            <person name="Geffroy V."/>
            <person name="Moghaddam S.M."/>
            <person name="Gao D."/>
            <person name="Abernathy B."/>
            <person name="Barry K."/>
            <person name="Blair M."/>
            <person name="Brick M.A."/>
            <person name="Chovatia M."/>
            <person name="Gepts P."/>
            <person name="Goodstein D.M."/>
            <person name="Gonzales M."/>
            <person name="Hellsten U."/>
            <person name="Hyten D.L."/>
            <person name="Jia G."/>
            <person name="Kelly J.D."/>
            <person name="Kudrna D."/>
            <person name="Lee R."/>
            <person name="Richard M.M."/>
            <person name="Miklas P.N."/>
            <person name="Osorno J.M."/>
            <person name="Rodrigues J."/>
            <person name="Thareau V."/>
            <person name="Urrea C.A."/>
            <person name="Wang M."/>
            <person name="Yu Y."/>
            <person name="Zhang M."/>
            <person name="Wing R.A."/>
            <person name="Cregan P.B."/>
            <person name="Rokhsar D.S."/>
            <person name="Jackson S.A."/>
        </authorList>
    </citation>
    <scope>NUCLEOTIDE SEQUENCE [LARGE SCALE GENOMIC DNA]</scope>
    <source>
        <strain evidence="14">cv. G19833</strain>
    </source>
</reference>
<evidence type="ECO:0000256" key="11">
    <source>
        <dbReference type="SAM" id="SignalP"/>
    </source>
</evidence>
<proteinExistence type="predicted"/>
<dbReference type="EC" id="2.7.11.1" evidence="1"/>
<dbReference type="OrthoDB" id="4062651at2759"/>
<dbReference type="InterPro" id="IPR000719">
    <property type="entry name" value="Prot_kinase_dom"/>
</dbReference>
<dbReference type="InterPro" id="IPR036426">
    <property type="entry name" value="Bulb-type_lectin_dom_sf"/>
</dbReference>
<dbReference type="Gramene" id="ESW21207">
    <property type="protein sequence ID" value="ESW21207"/>
    <property type="gene ID" value="PHAVU_005G051000g"/>
</dbReference>
<keyword evidence="5" id="KW-0547">Nucleotide-binding</keyword>
<dbReference type="SMR" id="V7BT87"/>
<evidence type="ECO:0000256" key="5">
    <source>
        <dbReference type="ARBA" id="ARBA00022741"/>
    </source>
</evidence>
<evidence type="ECO:0000256" key="4">
    <source>
        <dbReference type="ARBA" id="ARBA00022729"/>
    </source>
</evidence>
<sequence length="516" mass="59307">MILHVEDAKLSMLVIFSWLCLHTCSHALESIFDHSTTLCSPMHKFCLKFAPLQIDPTHRWIANRNDPIDNSSGVLLTCNHSGALSITSQDVVVTLLDSRNFILGEYDASGYMKKVMCQSFDHPSDVFYLWEPRKGELVIRRGGIIFGQVGFCETTDNVPRHIQLMYEYNIVSNKDEESFSYVSHNDHSQRVLFSNGNLQDTENGDLAQAQNCNIVLLQSCLNREEKQMGSSMLNFVVSERWKRQGDAEFKNELIFISELQHMNLVQLLCCCIHEDERMLIYEYMPNKSLDYFLSCLVKQKLDLAYISFIYWRKLQNLIDGIAQGLIYLHKYSRLRVVHRYLKASNNILLYSNMNLKISDFGMARIFTLESDINSKRIVGTCARNNADWPLNLVGHVYYLRVFDCCNYVTKLNNESSLLFCLASTIAWELWKQGHALDLLDPTLRKLFIQEGAIRCIDVGLLCVEECAADRPNISEIIPMLTSEIATFPLQRRPAFYHGRKLAEEDISLIDNETVGI</sequence>
<keyword evidence="4 11" id="KW-0732">Signal</keyword>
<dbReference type="SUPFAM" id="SSF56112">
    <property type="entry name" value="Protein kinase-like (PK-like)"/>
    <property type="match status" value="1"/>
</dbReference>
<dbReference type="InterPro" id="IPR011009">
    <property type="entry name" value="Kinase-like_dom_sf"/>
</dbReference>
<organism evidence="13 14">
    <name type="scientific">Phaseolus vulgaris</name>
    <name type="common">Kidney bean</name>
    <name type="synonym">French bean</name>
    <dbReference type="NCBI Taxonomy" id="3885"/>
    <lineage>
        <taxon>Eukaryota</taxon>
        <taxon>Viridiplantae</taxon>
        <taxon>Streptophyta</taxon>
        <taxon>Embryophyta</taxon>
        <taxon>Tracheophyta</taxon>
        <taxon>Spermatophyta</taxon>
        <taxon>Magnoliopsida</taxon>
        <taxon>eudicotyledons</taxon>
        <taxon>Gunneridae</taxon>
        <taxon>Pentapetalae</taxon>
        <taxon>rosids</taxon>
        <taxon>fabids</taxon>
        <taxon>Fabales</taxon>
        <taxon>Fabaceae</taxon>
        <taxon>Papilionoideae</taxon>
        <taxon>50 kb inversion clade</taxon>
        <taxon>NPAAA clade</taxon>
        <taxon>indigoferoid/millettioid clade</taxon>
        <taxon>Phaseoleae</taxon>
        <taxon>Phaseolus</taxon>
    </lineage>
</organism>
<dbReference type="eggNOG" id="ENOG502QTRQ">
    <property type="taxonomic scope" value="Eukaryota"/>
</dbReference>
<gene>
    <name evidence="13" type="ORF">PHAVU_005G051000g</name>
</gene>
<evidence type="ECO:0000256" key="3">
    <source>
        <dbReference type="ARBA" id="ARBA00022679"/>
    </source>
</evidence>
<keyword evidence="2" id="KW-0723">Serine/threonine-protein kinase</keyword>
<keyword evidence="6" id="KW-0418">Kinase</keyword>
<dbReference type="Gene3D" id="1.10.510.10">
    <property type="entry name" value="Transferase(Phosphotransferase) domain 1"/>
    <property type="match status" value="2"/>
</dbReference>
<dbReference type="PROSITE" id="PS50011">
    <property type="entry name" value="PROTEIN_KINASE_DOM"/>
    <property type="match status" value="1"/>
</dbReference>
<evidence type="ECO:0000259" key="12">
    <source>
        <dbReference type="PROSITE" id="PS50011"/>
    </source>
</evidence>
<evidence type="ECO:0000256" key="10">
    <source>
        <dbReference type="ARBA" id="ARBA00048679"/>
    </source>
</evidence>
<dbReference type="PANTHER" id="PTHR27002">
    <property type="entry name" value="RECEPTOR-LIKE SERINE/THREONINE-PROTEIN KINASE SD1-8"/>
    <property type="match status" value="1"/>
</dbReference>
<dbReference type="GO" id="GO:0004674">
    <property type="term" value="F:protein serine/threonine kinase activity"/>
    <property type="evidence" value="ECO:0007669"/>
    <property type="project" value="UniProtKB-KW"/>
</dbReference>
<dbReference type="Gene3D" id="3.30.200.20">
    <property type="entry name" value="Phosphorylase Kinase, domain 1"/>
    <property type="match status" value="1"/>
</dbReference>
<keyword evidence="3" id="KW-0808">Transferase</keyword>